<keyword evidence="6" id="KW-0010">Activator</keyword>
<dbReference type="InterPro" id="IPR007818">
    <property type="entry name" value="SHI"/>
</dbReference>
<accession>A0ABQ7V7R5</accession>
<evidence type="ECO:0008006" key="11">
    <source>
        <dbReference type="Google" id="ProtNLM"/>
    </source>
</evidence>
<dbReference type="Proteomes" id="UP000826656">
    <property type="component" value="Unassembled WGS sequence"/>
</dbReference>
<evidence type="ECO:0000313" key="9">
    <source>
        <dbReference type="EMBL" id="KAH0760159.1"/>
    </source>
</evidence>
<reference evidence="9 10" key="1">
    <citation type="journal article" date="2021" name="bioRxiv">
        <title>Chromosome-scale and haplotype-resolved genome assembly of a tetraploid potato cultivar.</title>
        <authorList>
            <person name="Sun H."/>
            <person name="Jiao W.-B."/>
            <person name="Krause K."/>
            <person name="Campoy J.A."/>
            <person name="Goel M."/>
            <person name="Folz-Donahue K."/>
            <person name="Kukat C."/>
            <person name="Huettel B."/>
            <person name="Schneeberger K."/>
        </authorList>
    </citation>
    <scope>NUCLEOTIDE SEQUENCE [LARGE SCALE GENOMIC DNA]</scope>
    <source>
        <strain evidence="9">SolTubOtavaFocal</strain>
        <tissue evidence="9">Leaves</tissue>
    </source>
</reference>
<evidence type="ECO:0000313" key="10">
    <source>
        <dbReference type="Proteomes" id="UP000826656"/>
    </source>
</evidence>
<dbReference type="InterPro" id="IPR006510">
    <property type="entry name" value="Znf_LRP1"/>
</dbReference>
<sequence length="383" mass="41493">MSGFFTLGGGGAGGGNKNQQQQQEQDQLATNSLLLFKDDEIYNKGFELWQQYYQLHQQRAQPHPHHHHHQPQDVDFSVGVGPSCNRRIISTGSSSSSGGNNNIVGGGTDDHNHNHNHHQNITNNYTNSSSYRSSSGFRVMRPSSTGSAGGGINCQDCGNQAKKDCSHLRCRTCCKSRGFPCHTHVKSTWVPAAKRRERLQQLTSLQQQQQQNQQQQTQLLSLRADHHSNIPKRPREDPSSSSLACTRIPNISSGLELGGHFPSEVSSQAVFRCVKVSAVDDADDQYAYHTAVNIGGHLFKGILYDQGPEGRYSGGGGGGESSSGSGAAQQALNFITGATTSTTAIAPTSHQHQPSVTMYDPSVYPTPITAFLAGTQFFPPPRP</sequence>
<evidence type="ECO:0000256" key="1">
    <source>
        <dbReference type="ARBA" id="ARBA00004123"/>
    </source>
</evidence>
<keyword evidence="4" id="KW-0862">Zinc</keyword>
<evidence type="ECO:0000256" key="4">
    <source>
        <dbReference type="ARBA" id="ARBA00022833"/>
    </source>
</evidence>
<keyword evidence="7" id="KW-0539">Nucleus</keyword>
<dbReference type="PANTHER" id="PTHR31604:SF2">
    <property type="entry name" value="PROTEIN SHI RELATED SEQUENCE 7"/>
    <property type="match status" value="1"/>
</dbReference>
<evidence type="ECO:0000256" key="8">
    <source>
        <dbReference type="SAM" id="MobiDB-lite"/>
    </source>
</evidence>
<feature type="region of interest" description="Disordered" evidence="8">
    <location>
        <begin position="1"/>
        <end position="26"/>
    </location>
</feature>
<evidence type="ECO:0000256" key="7">
    <source>
        <dbReference type="ARBA" id="ARBA00023242"/>
    </source>
</evidence>
<evidence type="ECO:0000256" key="3">
    <source>
        <dbReference type="ARBA" id="ARBA00022723"/>
    </source>
</evidence>
<comment type="caution">
    <text evidence="9">The sequence shown here is derived from an EMBL/GenBank/DDBJ whole genome shotgun (WGS) entry which is preliminary data.</text>
</comment>
<feature type="compositionally biased region" description="Gly residues" evidence="8">
    <location>
        <begin position="1"/>
        <end position="16"/>
    </location>
</feature>
<protein>
    <recommendedName>
        <fullName evidence="11">Transcription factor</fullName>
    </recommendedName>
</protein>
<dbReference type="NCBIfam" id="TIGR01624">
    <property type="entry name" value="LRP1_Cterm"/>
    <property type="match status" value="1"/>
</dbReference>
<feature type="region of interest" description="Disordered" evidence="8">
    <location>
        <begin position="89"/>
        <end position="137"/>
    </location>
</feature>
<name>A0ABQ7V7R5_SOLTU</name>
<keyword evidence="10" id="KW-1185">Reference proteome</keyword>
<keyword evidence="5" id="KW-0238">DNA-binding</keyword>
<comment type="similarity">
    <text evidence="2">Belongs to the SHI protein family.</text>
</comment>
<evidence type="ECO:0000256" key="6">
    <source>
        <dbReference type="ARBA" id="ARBA00023159"/>
    </source>
</evidence>
<dbReference type="InterPro" id="IPR006511">
    <property type="entry name" value="SHI_C"/>
</dbReference>
<gene>
    <name evidence="9" type="ORF">KY290_023652</name>
</gene>
<dbReference type="NCBIfam" id="TIGR01623">
    <property type="entry name" value="put_zinc_LRP1"/>
    <property type="match status" value="1"/>
</dbReference>
<feature type="compositionally biased region" description="Low complexity" evidence="8">
    <location>
        <begin position="17"/>
        <end position="26"/>
    </location>
</feature>
<dbReference type="Pfam" id="PF05142">
    <property type="entry name" value="DUF702"/>
    <property type="match status" value="1"/>
</dbReference>
<evidence type="ECO:0000256" key="2">
    <source>
        <dbReference type="ARBA" id="ARBA00006911"/>
    </source>
</evidence>
<dbReference type="PANTHER" id="PTHR31604">
    <property type="entry name" value="PROTEIN LATERAL ROOT PRIMORDIUM 1"/>
    <property type="match status" value="1"/>
</dbReference>
<feature type="compositionally biased region" description="Low complexity" evidence="8">
    <location>
        <begin position="119"/>
        <end position="135"/>
    </location>
</feature>
<keyword evidence="3" id="KW-0479">Metal-binding</keyword>
<organism evidence="9 10">
    <name type="scientific">Solanum tuberosum</name>
    <name type="common">Potato</name>
    <dbReference type="NCBI Taxonomy" id="4113"/>
    <lineage>
        <taxon>Eukaryota</taxon>
        <taxon>Viridiplantae</taxon>
        <taxon>Streptophyta</taxon>
        <taxon>Embryophyta</taxon>
        <taxon>Tracheophyta</taxon>
        <taxon>Spermatophyta</taxon>
        <taxon>Magnoliopsida</taxon>
        <taxon>eudicotyledons</taxon>
        <taxon>Gunneridae</taxon>
        <taxon>Pentapetalae</taxon>
        <taxon>asterids</taxon>
        <taxon>lamiids</taxon>
        <taxon>Solanales</taxon>
        <taxon>Solanaceae</taxon>
        <taxon>Solanoideae</taxon>
        <taxon>Solaneae</taxon>
        <taxon>Solanum</taxon>
    </lineage>
</organism>
<dbReference type="EMBL" id="JAIVGD010000015">
    <property type="protein sequence ID" value="KAH0760159.1"/>
    <property type="molecule type" value="Genomic_DNA"/>
</dbReference>
<proteinExistence type="inferred from homology"/>
<comment type="subcellular location">
    <subcellularLocation>
        <location evidence="1">Nucleus</location>
    </subcellularLocation>
</comment>
<feature type="compositionally biased region" description="Low complexity" evidence="8">
    <location>
        <begin position="89"/>
        <end position="103"/>
    </location>
</feature>
<evidence type="ECO:0000256" key="5">
    <source>
        <dbReference type="ARBA" id="ARBA00023125"/>
    </source>
</evidence>